<dbReference type="EMBL" id="JAEPES010000001">
    <property type="protein sequence ID" value="MBK4346591.1"/>
    <property type="molecule type" value="Genomic_DNA"/>
</dbReference>
<reference evidence="2" key="1">
    <citation type="submission" date="2021-01" db="EMBL/GenBank/DDBJ databases">
        <title>Lacisediminihabitans sp. nov. strain G11-30, isolated from Antarctic Soil.</title>
        <authorList>
            <person name="Li J."/>
        </authorList>
    </citation>
    <scope>NUCLEOTIDE SEQUENCE</scope>
    <source>
        <strain evidence="2">G11-30</strain>
    </source>
</reference>
<gene>
    <name evidence="2" type="ORF">IV501_02985</name>
</gene>
<keyword evidence="3" id="KW-1185">Reference proteome</keyword>
<dbReference type="AlphaFoldDB" id="A0A934W291"/>
<evidence type="ECO:0000259" key="1">
    <source>
        <dbReference type="Pfam" id="PF09348"/>
    </source>
</evidence>
<accession>A0A934W291</accession>
<organism evidence="2 3">
    <name type="scientific">Lacisediminihabitans changchengi</name>
    <dbReference type="NCBI Taxonomy" id="2787634"/>
    <lineage>
        <taxon>Bacteria</taxon>
        <taxon>Bacillati</taxon>
        <taxon>Actinomycetota</taxon>
        <taxon>Actinomycetes</taxon>
        <taxon>Micrococcales</taxon>
        <taxon>Microbacteriaceae</taxon>
        <taxon>Lacisediminihabitans</taxon>
    </lineage>
</organism>
<name>A0A934W291_9MICO</name>
<evidence type="ECO:0000313" key="3">
    <source>
        <dbReference type="Proteomes" id="UP000636458"/>
    </source>
</evidence>
<dbReference type="InterPro" id="IPR014457">
    <property type="entry name" value="UCP010260"/>
</dbReference>
<dbReference type="Proteomes" id="UP000636458">
    <property type="component" value="Unassembled WGS sequence"/>
</dbReference>
<sequence length="213" mass="23479">MNSVALWQRPVSYAAVGGTKAPDLMSYPPVGYRPYEGRERIGHGDARWQFAWNAVLTWGIQRRSGFRVTLTDSPAAVTDLTYTPVRFDDAGEPLTAAVVGAAPSDGEHLIVPGDTALLGIPFGPFRVGAPARVVYVIDEPDRKGFAYGTIAGHPESGEESFIVERGPDGTVWLEIRAFSRPSNAFWWMVYPVLRLSQAFYTHRYFRSLAGKIS</sequence>
<feature type="domain" description="DUF1990" evidence="1">
    <location>
        <begin position="108"/>
        <end position="206"/>
    </location>
</feature>
<proteinExistence type="predicted"/>
<dbReference type="InterPro" id="IPR018960">
    <property type="entry name" value="DUF1990"/>
</dbReference>
<comment type="caution">
    <text evidence="2">The sequence shown here is derived from an EMBL/GenBank/DDBJ whole genome shotgun (WGS) entry which is preliminary data.</text>
</comment>
<dbReference type="PIRSF" id="PIRSF010260">
    <property type="entry name" value="UCP010260"/>
    <property type="match status" value="1"/>
</dbReference>
<evidence type="ECO:0000313" key="2">
    <source>
        <dbReference type="EMBL" id="MBK4346591.1"/>
    </source>
</evidence>
<dbReference type="PANTHER" id="PTHR34202:SF1">
    <property type="entry name" value="UPF0548 PROTEIN"/>
    <property type="match status" value="1"/>
</dbReference>
<dbReference type="PANTHER" id="PTHR34202">
    <property type="entry name" value="UPF0548 PROTEIN"/>
    <property type="match status" value="1"/>
</dbReference>
<dbReference type="RefSeq" id="WP_200554913.1">
    <property type="nucleotide sequence ID" value="NZ_JAEPES010000001.1"/>
</dbReference>
<dbReference type="Pfam" id="PF09348">
    <property type="entry name" value="DUF1990"/>
    <property type="match status" value="2"/>
</dbReference>
<protein>
    <submittedName>
        <fullName evidence="2">DUF1990 domain-containing protein</fullName>
    </submittedName>
</protein>
<feature type="domain" description="DUF1990" evidence="1">
    <location>
        <begin position="13"/>
        <end position="77"/>
    </location>
</feature>